<dbReference type="InterPro" id="IPR039565">
    <property type="entry name" value="BamD-like"/>
</dbReference>
<name>A0A1V2ZVG5_9GAMM</name>
<protein>
    <recommendedName>
        <fullName evidence="3">Outer membrane lipoprotein BamD-like domain-containing protein</fullName>
    </recommendedName>
</protein>
<organism evidence="4 5">
    <name type="scientific">Thioalkalivibrio halophilus</name>
    <dbReference type="NCBI Taxonomy" id="252474"/>
    <lineage>
        <taxon>Bacteria</taxon>
        <taxon>Pseudomonadati</taxon>
        <taxon>Pseudomonadota</taxon>
        <taxon>Gammaproteobacteria</taxon>
        <taxon>Chromatiales</taxon>
        <taxon>Ectothiorhodospiraceae</taxon>
        <taxon>Thioalkalivibrio</taxon>
    </lineage>
</organism>
<dbReference type="Gene3D" id="1.25.40.10">
    <property type="entry name" value="Tetratricopeptide repeat domain"/>
    <property type="match status" value="1"/>
</dbReference>
<dbReference type="Pfam" id="PF13525">
    <property type="entry name" value="YfiO"/>
    <property type="match status" value="1"/>
</dbReference>
<evidence type="ECO:0000313" key="5">
    <source>
        <dbReference type="Proteomes" id="UP000189177"/>
    </source>
</evidence>
<dbReference type="STRING" id="252474.B1A74_12620"/>
<evidence type="ECO:0000259" key="3">
    <source>
        <dbReference type="Pfam" id="PF13525"/>
    </source>
</evidence>
<evidence type="ECO:0000256" key="1">
    <source>
        <dbReference type="ARBA" id="ARBA00022729"/>
    </source>
</evidence>
<gene>
    <name evidence="4" type="ORF">B1A74_12620</name>
</gene>
<keyword evidence="1 2" id="KW-0732">Signal</keyword>
<comment type="caution">
    <text evidence="4">The sequence shown here is derived from an EMBL/GenBank/DDBJ whole genome shotgun (WGS) entry which is preliminary data.</text>
</comment>
<dbReference type="AlphaFoldDB" id="A0A1V2ZVG5"/>
<feature type="chain" id="PRO_5012053165" description="Outer membrane lipoprotein BamD-like domain-containing protein" evidence="2">
    <location>
        <begin position="30"/>
        <end position="234"/>
    </location>
</feature>
<keyword evidence="5" id="KW-1185">Reference proteome</keyword>
<dbReference type="Proteomes" id="UP000189177">
    <property type="component" value="Unassembled WGS sequence"/>
</dbReference>
<accession>A0A1V2ZVG5</accession>
<feature type="domain" description="Outer membrane lipoprotein BamD-like" evidence="3">
    <location>
        <begin position="79"/>
        <end position="223"/>
    </location>
</feature>
<evidence type="ECO:0000256" key="2">
    <source>
        <dbReference type="SAM" id="SignalP"/>
    </source>
</evidence>
<dbReference type="InterPro" id="IPR011990">
    <property type="entry name" value="TPR-like_helical_dom_sf"/>
</dbReference>
<feature type="signal peptide" evidence="2">
    <location>
        <begin position="1"/>
        <end position="29"/>
    </location>
</feature>
<proteinExistence type="predicted"/>
<reference evidence="4 5" key="1">
    <citation type="submission" date="2017-02" db="EMBL/GenBank/DDBJ databases">
        <title>Genomic diversity within the haloalkaliphilic genus Thioalkalivibrio.</title>
        <authorList>
            <person name="Ahn A.-C."/>
            <person name="Meier-Kolthoff J."/>
            <person name="Overmars L."/>
            <person name="Richter M."/>
            <person name="Woyke T."/>
            <person name="Sorokin D.Y."/>
            <person name="Muyzer G."/>
        </authorList>
    </citation>
    <scope>NUCLEOTIDE SEQUENCE [LARGE SCALE GENOMIC DNA]</scope>
    <source>
        <strain evidence="4 5">HL17</strain>
    </source>
</reference>
<dbReference type="PROSITE" id="PS51257">
    <property type="entry name" value="PROKAR_LIPOPROTEIN"/>
    <property type="match status" value="1"/>
</dbReference>
<dbReference type="EMBL" id="MUZR01000061">
    <property type="protein sequence ID" value="OOC09132.1"/>
    <property type="molecule type" value="Genomic_DNA"/>
</dbReference>
<dbReference type="RefSeq" id="WP_167769422.1">
    <property type="nucleotide sequence ID" value="NZ_MUZR01000061.1"/>
</dbReference>
<sequence length="234" mass="25716">MDHPARILTRYTTRHAAMVLVAPAMLVLAAGCATGPDTRTDGAEGPLQQALEREDCREAWGLVMPDAGSTDAPDTTDMDTRLRVAHLCLQQGEFERARDLSDAIEPAHPGHPDLDYAAYLGALARLGIWNRATAVPPRERIRHGREVFRHLAGFLEEHAMSRHAESLAPRLARLREDLADIELQVAGAAAEDGQEDEARARLRYIRDHFPGTTAARTAAERLENTEPAPVQTPN</sequence>
<evidence type="ECO:0000313" key="4">
    <source>
        <dbReference type="EMBL" id="OOC09132.1"/>
    </source>
</evidence>